<sequence>MPPENILYLILLMILCGVFSLAGNVNQLVSLYYRRNFKNNEEDVFSRNTRFYINLLHMDLVGDTFAEYIIWFFDEIANVNMTLSPAISWLPLMCLSRQLYKHDKQEENNQNSYSKNVSNTIVNTKLYIKSKKR</sequence>
<dbReference type="AlphaFoldDB" id="A0A0N4ZJS3"/>
<evidence type="ECO:0000313" key="2">
    <source>
        <dbReference type="Proteomes" id="UP000038045"/>
    </source>
</evidence>
<accession>A0A0N4ZJS3</accession>
<protein>
    <submittedName>
        <fullName evidence="3">7TM_GPCR_Srx domain-containing protein</fullName>
    </submittedName>
</protein>
<keyword evidence="2" id="KW-1185">Reference proteome</keyword>
<keyword evidence="1" id="KW-1133">Transmembrane helix</keyword>
<evidence type="ECO:0000313" key="3">
    <source>
        <dbReference type="WBParaSite" id="PTRK_0000830500.1"/>
    </source>
</evidence>
<keyword evidence="1" id="KW-0472">Membrane</keyword>
<feature type="transmembrane region" description="Helical" evidence="1">
    <location>
        <begin position="6"/>
        <end position="25"/>
    </location>
</feature>
<proteinExistence type="predicted"/>
<name>A0A0N4ZJS3_PARTI</name>
<keyword evidence="1" id="KW-0812">Transmembrane</keyword>
<dbReference type="Proteomes" id="UP000038045">
    <property type="component" value="Unplaced"/>
</dbReference>
<reference evidence="3" key="1">
    <citation type="submission" date="2017-02" db="UniProtKB">
        <authorList>
            <consortium name="WormBaseParasite"/>
        </authorList>
    </citation>
    <scope>IDENTIFICATION</scope>
</reference>
<dbReference type="WBParaSite" id="PTRK_0000830500.1">
    <property type="protein sequence ID" value="PTRK_0000830500.1"/>
    <property type="gene ID" value="PTRK_0000830500"/>
</dbReference>
<organism evidence="2 3">
    <name type="scientific">Parastrongyloides trichosuri</name>
    <name type="common">Possum-specific nematode worm</name>
    <dbReference type="NCBI Taxonomy" id="131310"/>
    <lineage>
        <taxon>Eukaryota</taxon>
        <taxon>Metazoa</taxon>
        <taxon>Ecdysozoa</taxon>
        <taxon>Nematoda</taxon>
        <taxon>Chromadorea</taxon>
        <taxon>Rhabditida</taxon>
        <taxon>Tylenchina</taxon>
        <taxon>Panagrolaimomorpha</taxon>
        <taxon>Strongyloidoidea</taxon>
        <taxon>Strongyloididae</taxon>
        <taxon>Parastrongyloides</taxon>
    </lineage>
</organism>
<evidence type="ECO:0000256" key="1">
    <source>
        <dbReference type="SAM" id="Phobius"/>
    </source>
</evidence>